<organism evidence="6 7">
    <name type="scientific">Phytophthora ramorum</name>
    <name type="common">Sudden oak death agent</name>
    <dbReference type="NCBI Taxonomy" id="164328"/>
    <lineage>
        <taxon>Eukaryota</taxon>
        <taxon>Sar</taxon>
        <taxon>Stramenopiles</taxon>
        <taxon>Oomycota</taxon>
        <taxon>Peronosporomycetes</taxon>
        <taxon>Peronosporales</taxon>
        <taxon>Peronosporaceae</taxon>
        <taxon>Phytophthora</taxon>
    </lineage>
</organism>
<dbReference type="EMBL" id="DS566149">
    <property type="status" value="NOT_ANNOTATED_CDS"/>
    <property type="molecule type" value="Genomic_DNA"/>
</dbReference>
<feature type="region of interest" description="Disordered" evidence="2">
    <location>
        <begin position="110"/>
        <end position="140"/>
    </location>
</feature>
<dbReference type="InterPro" id="IPR000477">
    <property type="entry name" value="RT_dom"/>
</dbReference>
<evidence type="ECO:0000313" key="7">
    <source>
        <dbReference type="Proteomes" id="UP000005238"/>
    </source>
</evidence>
<keyword evidence="7" id="KW-1185">Reference proteome</keyword>
<feature type="domain" description="Reverse transcriptase/retrotransposon-derived protein RNase H-like" evidence="5">
    <location>
        <begin position="576"/>
        <end position="648"/>
    </location>
</feature>
<dbReference type="Gene3D" id="3.10.10.10">
    <property type="entry name" value="HIV Type 1 Reverse Transcriptase, subunit A, domain 1"/>
    <property type="match status" value="1"/>
</dbReference>
<name>H3H3W0_PHYRM</name>
<evidence type="ECO:0000259" key="5">
    <source>
        <dbReference type="Pfam" id="PF17919"/>
    </source>
</evidence>
<sequence>MVSSRDAKIRAKRLAAIREAFDSPYTNTNTPKYKWPTKLLTRPKDGSNRVQMVRLHPESGTRRVRFTRDAATQTEDDPEEDIVLMRSVGVEASDLVDGSSDGIMEAVHCGENDPECTTSEVATDDENLDHGSKSSNNLDASDSLDLPVAVMTGTPMDKLKKEYDRCMRVTVEELDFEPAVYMREGSEILSQLRDQLALLPDLQDLSPECNIEEADVGDPVKSTPEMVDKLRRILKQHRKIFLGDGNAAPAPARGVVCDLDVGDAKPVAQRPRSIAPHLMLKVYELLEKLLETGLIEHSESQWASPIVIVLKKNGIDIRMCIDYRVVNEFIKLLHYPLPLIDDLLIGFESAMWFMSLDMASGFWAVRMTERAKLISAFVCPFGHFQWIRMPFGLKNAPLIYQAVINNCLWGFVRLDSEEEAKVDPDVLDFLKLDPLEPRSPDSTEEDFSVLTDKMTVFQRNIPAPPQMGPVLGRSSYIDDIAHGAPTWDHLLPKSEFGKLSIPYLSHEISAEGIRAKPKIAKGVQDLPFPKTLKGVQSFMGSLNYYNKFIEDLPVIAAVLYELTDEQIRAGRDLSRAKEAFEILKRKIVSTPLLRHPDRTRPFVIIPHANQWAASAVLGQEYDGVNHPVRFTGRVLNDAELRYQLAEKESADGKNVKWGVILSHWNLEIRRVQRDEDGLPAILDAGITPREHLDEVAENLIPAKGRVAPIIPISLEMLGADFEGHILIFDGAAKTSTRRGSCGCILWRLPGWKVLDAQGFVLEDVTVNDAEYSGLLKGLNMVLERDVQEIVVVGDSRIIIQQAQGLINCHQPNLQRKLAEYEALRPRFKSVRLVHVKREFNQAADYLTSKTLLLDESWKVEDEDELTHLQLVSKIHEKLMKPAQILNAGVQDDNGQDADSTNLPGPESAPLPLAAKVLVAVTRVQTQDEPDQGDVMGPIEYQAERWRRIKLHQDKDAFLMQLKHFLKGDVTEMSNQEACQSRR</sequence>
<evidence type="ECO:0000256" key="2">
    <source>
        <dbReference type="SAM" id="MobiDB-lite"/>
    </source>
</evidence>
<evidence type="ECO:0000256" key="1">
    <source>
        <dbReference type="ARBA" id="ARBA00023268"/>
    </source>
</evidence>
<dbReference type="CDD" id="cd09279">
    <property type="entry name" value="RNase_HI_like"/>
    <property type="match status" value="1"/>
</dbReference>
<protein>
    <submittedName>
        <fullName evidence="6">Uncharacterized protein</fullName>
    </submittedName>
</protein>
<evidence type="ECO:0000313" key="6">
    <source>
        <dbReference type="EnsemblProtists" id="Phyra85210"/>
    </source>
</evidence>
<dbReference type="InterPro" id="IPR043502">
    <property type="entry name" value="DNA/RNA_pol_sf"/>
</dbReference>
<reference evidence="6" key="2">
    <citation type="submission" date="2015-06" db="UniProtKB">
        <authorList>
            <consortium name="EnsemblProtists"/>
        </authorList>
    </citation>
    <scope>IDENTIFICATION</scope>
    <source>
        <strain evidence="6">Pr102</strain>
    </source>
</reference>
<dbReference type="Gene3D" id="3.30.420.10">
    <property type="entry name" value="Ribonuclease H-like superfamily/Ribonuclease H"/>
    <property type="match status" value="1"/>
</dbReference>
<dbReference type="HOGENOM" id="CLU_000384_18_5_1"/>
<feature type="domain" description="RNase H type-1" evidence="4">
    <location>
        <begin position="728"/>
        <end position="848"/>
    </location>
</feature>
<dbReference type="SUPFAM" id="SSF56672">
    <property type="entry name" value="DNA/RNA polymerases"/>
    <property type="match status" value="1"/>
</dbReference>
<dbReference type="VEuPathDB" id="FungiDB:KRP23_1751"/>
<evidence type="ECO:0000259" key="3">
    <source>
        <dbReference type="Pfam" id="PF00078"/>
    </source>
</evidence>
<dbReference type="Pfam" id="PF17919">
    <property type="entry name" value="RT_RNaseH_2"/>
    <property type="match status" value="1"/>
</dbReference>
<dbReference type="InterPro" id="IPR050951">
    <property type="entry name" value="Retrovirus_Pol_polyprotein"/>
</dbReference>
<dbReference type="InterPro" id="IPR043128">
    <property type="entry name" value="Rev_trsase/Diguanyl_cyclase"/>
</dbReference>
<dbReference type="AlphaFoldDB" id="H3H3W0"/>
<dbReference type="VEuPathDB" id="FungiDB:KRP23_8518"/>
<reference evidence="7" key="1">
    <citation type="journal article" date="2006" name="Science">
        <title>Phytophthora genome sequences uncover evolutionary origins and mechanisms of pathogenesis.</title>
        <authorList>
            <person name="Tyler B.M."/>
            <person name="Tripathy S."/>
            <person name="Zhang X."/>
            <person name="Dehal P."/>
            <person name="Jiang R.H."/>
            <person name="Aerts A."/>
            <person name="Arredondo F.D."/>
            <person name="Baxter L."/>
            <person name="Bensasson D."/>
            <person name="Beynon J.L."/>
            <person name="Chapman J."/>
            <person name="Damasceno C.M."/>
            <person name="Dorrance A.E."/>
            <person name="Dou D."/>
            <person name="Dickerman A.W."/>
            <person name="Dubchak I.L."/>
            <person name="Garbelotto M."/>
            <person name="Gijzen M."/>
            <person name="Gordon S.G."/>
            <person name="Govers F."/>
            <person name="Grunwald N.J."/>
            <person name="Huang W."/>
            <person name="Ivors K.L."/>
            <person name="Jones R.W."/>
            <person name="Kamoun S."/>
            <person name="Krampis K."/>
            <person name="Lamour K.H."/>
            <person name="Lee M.K."/>
            <person name="McDonald W.H."/>
            <person name="Medina M."/>
            <person name="Meijer H.J."/>
            <person name="Nordberg E.K."/>
            <person name="Maclean D.J."/>
            <person name="Ospina-Giraldo M.D."/>
            <person name="Morris P.F."/>
            <person name="Phuntumart V."/>
            <person name="Putnam N.H."/>
            <person name="Rash S."/>
            <person name="Rose J.K."/>
            <person name="Sakihama Y."/>
            <person name="Salamov A.A."/>
            <person name="Savidor A."/>
            <person name="Scheuring C.F."/>
            <person name="Smith B.M."/>
            <person name="Sobral B.W."/>
            <person name="Terry A."/>
            <person name="Torto-Alalibo T.A."/>
            <person name="Win J."/>
            <person name="Xu Z."/>
            <person name="Zhang H."/>
            <person name="Grigoriev I.V."/>
            <person name="Rokhsar D.S."/>
            <person name="Boore J.L."/>
        </authorList>
    </citation>
    <scope>NUCLEOTIDE SEQUENCE [LARGE SCALE GENOMIC DNA]</scope>
    <source>
        <strain evidence="7">Pr102</strain>
    </source>
</reference>
<dbReference type="Pfam" id="PF00078">
    <property type="entry name" value="RVT_1"/>
    <property type="match status" value="1"/>
</dbReference>
<feature type="domain" description="Reverse transcriptase" evidence="3">
    <location>
        <begin position="311"/>
        <end position="407"/>
    </location>
</feature>
<proteinExistence type="predicted"/>
<dbReference type="InParanoid" id="H3H3W0"/>
<dbReference type="Pfam" id="PF13456">
    <property type="entry name" value="RVT_3"/>
    <property type="match status" value="1"/>
</dbReference>
<dbReference type="InterPro" id="IPR002156">
    <property type="entry name" value="RNaseH_domain"/>
</dbReference>
<keyword evidence="1" id="KW-0511">Multifunctional enzyme</keyword>
<dbReference type="GO" id="GO:0003676">
    <property type="term" value="F:nucleic acid binding"/>
    <property type="evidence" value="ECO:0007669"/>
    <property type="project" value="InterPro"/>
</dbReference>
<dbReference type="PANTHER" id="PTHR37984:SF5">
    <property type="entry name" value="PROTEIN NYNRIN-LIKE"/>
    <property type="match status" value="1"/>
</dbReference>
<evidence type="ECO:0000259" key="4">
    <source>
        <dbReference type="Pfam" id="PF13456"/>
    </source>
</evidence>
<dbReference type="eggNOG" id="KOG0017">
    <property type="taxonomic scope" value="Eukaryota"/>
</dbReference>
<dbReference type="InterPro" id="IPR012337">
    <property type="entry name" value="RNaseH-like_sf"/>
</dbReference>
<dbReference type="PANTHER" id="PTHR37984">
    <property type="entry name" value="PROTEIN CBG26694"/>
    <property type="match status" value="1"/>
</dbReference>
<dbReference type="Proteomes" id="UP000005238">
    <property type="component" value="Unassembled WGS sequence"/>
</dbReference>
<dbReference type="InterPro" id="IPR036397">
    <property type="entry name" value="RNaseH_sf"/>
</dbReference>
<dbReference type="InterPro" id="IPR041577">
    <property type="entry name" value="RT_RNaseH_2"/>
</dbReference>
<dbReference type="Gene3D" id="3.30.70.270">
    <property type="match status" value="2"/>
</dbReference>
<accession>H3H3W0</accession>
<dbReference type="VEuPathDB" id="FungiDB:KRP22_14139"/>
<dbReference type="CDD" id="cd01647">
    <property type="entry name" value="RT_LTR"/>
    <property type="match status" value="1"/>
</dbReference>
<dbReference type="GO" id="GO:0004523">
    <property type="term" value="F:RNA-DNA hybrid ribonuclease activity"/>
    <property type="evidence" value="ECO:0007669"/>
    <property type="project" value="InterPro"/>
</dbReference>
<dbReference type="SUPFAM" id="SSF53098">
    <property type="entry name" value="Ribonuclease H-like"/>
    <property type="match status" value="1"/>
</dbReference>
<dbReference type="EnsemblProtists" id="Phyra85210">
    <property type="protein sequence ID" value="Phyra85210"/>
    <property type="gene ID" value="Phyra85210"/>
</dbReference>